<protein>
    <submittedName>
        <fullName evidence="3">Hypothetical_protein</fullName>
    </submittedName>
</protein>
<dbReference type="EMBL" id="CATOUU010001125">
    <property type="protein sequence ID" value="CAI9973576.1"/>
    <property type="molecule type" value="Genomic_DNA"/>
</dbReference>
<evidence type="ECO:0000313" key="3">
    <source>
        <dbReference type="EMBL" id="CAL6000773.1"/>
    </source>
</evidence>
<keyword evidence="1" id="KW-1133">Transmembrane helix</keyword>
<evidence type="ECO:0000313" key="2">
    <source>
        <dbReference type="EMBL" id="CAI9973576.1"/>
    </source>
</evidence>
<feature type="transmembrane region" description="Helical" evidence="1">
    <location>
        <begin position="30"/>
        <end position="51"/>
    </location>
</feature>
<keyword evidence="1" id="KW-0812">Transmembrane</keyword>
<reference evidence="3 4" key="2">
    <citation type="submission" date="2024-07" db="EMBL/GenBank/DDBJ databases">
        <authorList>
            <person name="Akdeniz Z."/>
        </authorList>
    </citation>
    <scope>NUCLEOTIDE SEQUENCE [LARGE SCALE GENOMIC DNA]</scope>
</reference>
<evidence type="ECO:0000313" key="4">
    <source>
        <dbReference type="Proteomes" id="UP001642409"/>
    </source>
</evidence>
<gene>
    <name evidence="3" type="ORF">HINF_LOCUS16891</name>
    <name evidence="2" type="ORF">HINF_LOCUS61221</name>
</gene>
<accession>A0AA86R8V7</accession>
<sequence length="123" mass="14268">MTYQKYKARTVSSIYFVYLYLVFKFRVSCNIFIFTFLVVIQLSVLSVVLLVVKSCEPSKTVSVFYLLSCLLFCVTSRMNQVLFQNKVGLIDEWLLKYPGILIAFVYLCSVLKYIALLTQLQTN</sequence>
<comment type="caution">
    <text evidence="2">The sequence shown here is derived from an EMBL/GenBank/DDBJ whole genome shotgun (WGS) entry which is preliminary data.</text>
</comment>
<keyword evidence="1" id="KW-0472">Membrane</keyword>
<keyword evidence="4" id="KW-1185">Reference proteome</keyword>
<feature type="transmembrane region" description="Helical" evidence="1">
    <location>
        <begin position="94"/>
        <end position="115"/>
    </location>
</feature>
<evidence type="ECO:0000256" key="1">
    <source>
        <dbReference type="SAM" id="Phobius"/>
    </source>
</evidence>
<proteinExistence type="predicted"/>
<dbReference type="AlphaFoldDB" id="A0AA86R8V7"/>
<organism evidence="2">
    <name type="scientific">Hexamita inflata</name>
    <dbReference type="NCBI Taxonomy" id="28002"/>
    <lineage>
        <taxon>Eukaryota</taxon>
        <taxon>Metamonada</taxon>
        <taxon>Diplomonadida</taxon>
        <taxon>Hexamitidae</taxon>
        <taxon>Hexamitinae</taxon>
        <taxon>Hexamita</taxon>
    </lineage>
</organism>
<dbReference type="EMBL" id="CAXDID020000042">
    <property type="protein sequence ID" value="CAL6000773.1"/>
    <property type="molecule type" value="Genomic_DNA"/>
</dbReference>
<name>A0AA86R8V7_9EUKA</name>
<dbReference type="Proteomes" id="UP001642409">
    <property type="component" value="Unassembled WGS sequence"/>
</dbReference>
<feature type="transmembrane region" description="Helical" evidence="1">
    <location>
        <begin position="63"/>
        <end position="82"/>
    </location>
</feature>
<reference evidence="2" key="1">
    <citation type="submission" date="2023-06" db="EMBL/GenBank/DDBJ databases">
        <authorList>
            <person name="Kurt Z."/>
        </authorList>
    </citation>
    <scope>NUCLEOTIDE SEQUENCE</scope>
</reference>